<reference evidence="1 2" key="1">
    <citation type="journal article" date="2017" name="BMC Genomics">
        <title>Genomic analysis of methanogenic archaea reveals a shift towards energy conservation.</title>
        <authorList>
            <person name="Gilmore S.P."/>
            <person name="Henske J.K."/>
            <person name="Sexton J.A."/>
            <person name="Solomon K.V."/>
            <person name="Seppala S."/>
            <person name="Yoo J.I."/>
            <person name="Huyett L.M."/>
            <person name="Pressman A."/>
            <person name="Cogan J.Z."/>
            <person name="Kivenson V."/>
            <person name="Peng X."/>
            <person name="Tan Y."/>
            <person name="Valentine D.L."/>
            <person name="O'Malley M.A."/>
        </authorList>
    </citation>
    <scope>NUCLEOTIDE SEQUENCE [LARGE SCALE GENOMIC DNA]</scope>
    <source>
        <strain evidence="1 2">MC-15</strain>
    </source>
</reference>
<comment type="caution">
    <text evidence="1">The sequence shown here is derived from an EMBL/GenBank/DDBJ whole genome shotgun (WGS) entry which is preliminary data.</text>
</comment>
<accession>A0A2A2HN51</accession>
<protein>
    <submittedName>
        <fullName evidence="1">Uncharacterized protein</fullName>
    </submittedName>
</protein>
<dbReference type="EMBL" id="LMVP01000538">
    <property type="protein sequence ID" value="PAV10919.1"/>
    <property type="molecule type" value="Genomic_DNA"/>
</dbReference>
<name>A0A2A2HN51_9EURY</name>
<gene>
    <name evidence="1" type="ORF">ASJ81_02060</name>
</gene>
<sequence length="61" mass="6951">MQAITSRFEVHRARISSRFIKEKSDSLYIQIFPGKRKLCNRSKNAGNMLIFLHIIISGTAG</sequence>
<dbReference type="Proteomes" id="UP000218164">
    <property type="component" value="Unassembled WGS sequence"/>
</dbReference>
<evidence type="ECO:0000313" key="1">
    <source>
        <dbReference type="EMBL" id="PAV10919.1"/>
    </source>
</evidence>
<proteinExistence type="predicted"/>
<keyword evidence="2" id="KW-1185">Reference proteome</keyword>
<organism evidence="1 2">
    <name type="scientific">Methanosarcina spelaei</name>
    <dbReference type="NCBI Taxonomy" id="1036679"/>
    <lineage>
        <taxon>Archaea</taxon>
        <taxon>Methanobacteriati</taxon>
        <taxon>Methanobacteriota</taxon>
        <taxon>Stenosarchaea group</taxon>
        <taxon>Methanomicrobia</taxon>
        <taxon>Methanosarcinales</taxon>
        <taxon>Methanosarcinaceae</taxon>
        <taxon>Methanosarcina</taxon>
    </lineage>
</organism>
<evidence type="ECO:0000313" key="2">
    <source>
        <dbReference type="Proteomes" id="UP000218164"/>
    </source>
</evidence>
<dbReference type="AlphaFoldDB" id="A0A2A2HN51"/>